<proteinExistence type="predicted"/>
<sequence>MKYSSHKKRLSSLSSTMHVLFSSDWGHCYAAAYTHMEPPMNTRVTGLSSLARSGLGPSSVASMPVTSLFGV</sequence>
<dbReference type="Proteomes" id="UP000314294">
    <property type="component" value="Unassembled WGS sequence"/>
</dbReference>
<organism evidence="1 2">
    <name type="scientific">Liparis tanakae</name>
    <name type="common">Tanaka's snailfish</name>
    <dbReference type="NCBI Taxonomy" id="230148"/>
    <lineage>
        <taxon>Eukaryota</taxon>
        <taxon>Metazoa</taxon>
        <taxon>Chordata</taxon>
        <taxon>Craniata</taxon>
        <taxon>Vertebrata</taxon>
        <taxon>Euteleostomi</taxon>
        <taxon>Actinopterygii</taxon>
        <taxon>Neopterygii</taxon>
        <taxon>Teleostei</taxon>
        <taxon>Neoteleostei</taxon>
        <taxon>Acanthomorphata</taxon>
        <taxon>Eupercaria</taxon>
        <taxon>Perciformes</taxon>
        <taxon>Cottioidei</taxon>
        <taxon>Cottales</taxon>
        <taxon>Liparidae</taxon>
        <taxon>Liparis</taxon>
    </lineage>
</organism>
<gene>
    <name evidence="1" type="ORF">EYF80_055461</name>
</gene>
<protein>
    <submittedName>
        <fullName evidence="1">Uncharacterized protein</fullName>
    </submittedName>
</protein>
<comment type="caution">
    <text evidence="1">The sequence shown here is derived from an EMBL/GenBank/DDBJ whole genome shotgun (WGS) entry which is preliminary data.</text>
</comment>
<accession>A0A4Z2EZI1</accession>
<reference evidence="1 2" key="1">
    <citation type="submission" date="2019-03" db="EMBL/GenBank/DDBJ databases">
        <title>First draft genome of Liparis tanakae, snailfish: a comprehensive survey of snailfish specific genes.</title>
        <authorList>
            <person name="Kim W."/>
            <person name="Song I."/>
            <person name="Jeong J.-H."/>
            <person name="Kim D."/>
            <person name="Kim S."/>
            <person name="Ryu S."/>
            <person name="Song J.Y."/>
            <person name="Lee S.K."/>
        </authorList>
    </citation>
    <scope>NUCLEOTIDE SEQUENCE [LARGE SCALE GENOMIC DNA]</scope>
    <source>
        <tissue evidence="1">Muscle</tissue>
    </source>
</reference>
<dbReference type="EMBL" id="SRLO01001979">
    <property type="protein sequence ID" value="TNN34376.1"/>
    <property type="molecule type" value="Genomic_DNA"/>
</dbReference>
<evidence type="ECO:0000313" key="2">
    <source>
        <dbReference type="Proteomes" id="UP000314294"/>
    </source>
</evidence>
<name>A0A4Z2EZI1_9TELE</name>
<keyword evidence="2" id="KW-1185">Reference proteome</keyword>
<evidence type="ECO:0000313" key="1">
    <source>
        <dbReference type="EMBL" id="TNN34376.1"/>
    </source>
</evidence>
<dbReference type="AlphaFoldDB" id="A0A4Z2EZI1"/>